<dbReference type="PANTHER" id="PTHR14957:SF1">
    <property type="entry name" value="UBIQUITIN-LIKE-CONJUGATING ENZYME ATG10"/>
    <property type="match status" value="1"/>
</dbReference>
<dbReference type="STRING" id="195883.A0A482WVM8"/>
<name>A0A482WVM8_LAOST</name>
<dbReference type="EMBL" id="QKKF02023962">
    <property type="protein sequence ID" value="RZF37553.1"/>
    <property type="molecule type" value="Genomic_DNA"/>
</dbReference>
<evidence type="ECO:0000256" key="4">
    <source>
        <dbReference type="ARBA" id="ARBA00022786"/>
    </source>
</evidence>
<reference evidence="7 8" key="1">
    <citation type="journal article" date="2017" name="Gigascience">
        <title>Genome sequence of the small brown planthopper, Laodelphax striatellus.</title>
        <authorList>
            <person name="Zhu J."/>
            <person name="Jiang F."/>
            <person name="Wang X."/>
            <person name="Yang P."/>
            <person name="Bao Y."/>
            <person name="Zhao W."/>
            <person name="Wang W."/>
            <person name="Lu H."/>
            <person name="Wang Q."/>
            <person name="Cui N."/>
            <person name="Li J."/>
            <person name="Chen X."/>
            <person name="Luo L."/>
            <person name="Yu J."/>
            <person name="Kang L."/>
            <person name="Cui F."/>
        </authorList>
    </citation>
    <scope>NUCLEOTIDE SEQUENCE [LARGE SCALE GENOMIC DNA]</scope>
    <source>
        <strain evidence="7">Lst14</strain>
    </source>
</reference>
<accession>A0A482WVM8</accession>
<dbReference type="AlphaFoldDB" id="A0A482WVM8"/>
<dbReference type="Gene3D" id="3.30.1460.50">
    <property type="match status" value="1"/>
</dbReference>
<sequence>MLPFNKSLFDKLAHHFLTVSNSLGDDWFIENHDDELILRKKVTTCKEFSASDQADNSSGTDELQVEDEDVLDDCGTNIFTWDYQIIFSESFCSPVLYFNVSDSNGRNVSLEKLHIEAKSNFGVISQQMHPIFNFPFYYVHPCDMATNSGWFKLVKENGTNALVTWLSTVASVVNLTILEEYSNFKFDYNLTMKSDKR</sequence>
<dbReference type="FunCoup" id="A0A482WVM8">
    <property type="interactions" value="77"/>
</dbReference>
<dbReference type="GO" id="GO:0032446">
    <property type="term" value="P:protein modification by small protein conjugation"/>
    <property type="evidence" value="ECO:0007669"/>
    <property type="project" value="TreeGrafter"/>
</dbReference>
<evidence type="ECO:0000256" key="3">
    <source>
        <dbReference type="ARBA" id="ARBA00022679"/>
    </source>
</evidence>
<dbReference type="PANTHER" id="PTHR14957">
    <property type="entry name" value="UBIQUITIN-LIKE-CONJUGATING ENZYME ATG10"/>
    <property type="match status" value="1"/>
</dbReference>
<evidence type="ECO:0000256" key="1">
    <source>
        <dbReference type="ARBA" id="ARBA00005696"/>
    </source>
</evidence>
<dbReference type="Pfam" id="PF03987">
    <property type="entry name" value="Autophagy_act_C"/>
    <property type="match status" value="1"/>
</dbReference>
<proteinExistence type="inferred from homology"/>
<dbReference type="GO" id="GO:0000422">
    <property type="term" value="P:autophagy of mitochondrion"/>
    <property type="evidence" value="ECO:0007669"/>
    <property type="project" value="TreeGrafter"/>
</dbReference>
<dbReference type="GO" id="GO:0061651">
    <property type="term" value="F:Atg12 conjugating enzyme activity"/>
    <property type="evidence" value="ECO:0007669"/>
    <property type="project" value="TreeGrafter"/>
</dbReference>
<dbReference type="Proteomes" id="UP000291343">
    <property type="component" value="Unassembled WGS sequence"/>
</dbReference>
<evidence type="ECO:0000313" key="8">
    <source>
        <dbReference type="Proteomes" id="UP000291343"/>
    </source>
</evidence>
<evidence type="ECO:0000313" key="7">
    <source>
        <dbReference type="EMBL" id="RZF37553.1"/>
    </source>
</evidence>
<keyword evidence="5" id="KW-0072">Autophagy</keyword>
<evidence type="ECO:0000256" key="6">
    <source>
        <dbReference type="ARBA" id="ARBA00029833"/>
    </source>
</evidence>
<evidence type="ECO:0000256" key="5">
    <source>
        <dbReference type="ARBA" id="ARBA00023006"/>
    </source>
</evidence>
<protein>
    <recommendedName>
        <fullName evidence="2">Ubiquitin-like-conjugating enzyme ATG10</fullName>
    </recommendedName>
    <alternativeName>
        <fullName evidence="6">Autophagy-related protein 10</fullName>
    </alternativeName>
</protein>
<organism evidence="7 8">
    <name type="scientific">Laodelphax striatellus</name>
    <name type="common">Small brown planthopper</name>
    <name type="synonym">Delphax striatella</name>
    <dbReference type="NCBI Taxonomy" id="195883"/>
    <lineage>
        <taxon>Eukaryota</taxon>
        <taxon>Metazoa</taxon>
        <taxon>Ecdysozoa</taxon>
        <taxon>Arthropoda</taxon>
        <taxon>Hexapoda</taxon>
        <taxon>Insecta</taxon>
        <taxon>Pterygota</taxon>
        <taxon>Neoptera</taxon>
        <taxon>Paraneoptera</taxon>
        <taxon>Hemiptera</taxon>
        <taxon>Auchenorrhyncha</taxon>
        <taxon>Fulgoroidea</taxon>
        <taxon>Delphacidae</taxon>
        <taxon>Criomorphinae</taxon>
        <taxon>Laodelphax</taxon>
    </lineage>
</organism>
<keyword evidence="4" id="KW-0833">Ubl conjugation pathway</keyword>
<comment type="caution">
    <text evidence="7">The sequence shown here is derived from an EMBL/GenBank/DDBJ whole genome shotgun (WGS) entry which is preliminary data.</text>
</comment>
<keyword evidence="3" id="KW-0808">Transferase</keyword>
<comment type="similarity">
    <text evidence="1">Belongs to the ATG10 family.</text>
</comment>
<keyword evidence="8" id="KW-1185">Reference proteome</keyword>
<dbReference type="GO" id="GO:0005829">
    <property type="term" value="C:cytosol"/>
    <property type="evidence" value="ECO:0007669"/>
    <property type="project" value="TreeGrafter"/>
</dbReference>
<gene>
    <name evidence="7" type="ORF">LSTR_LSTR008591</name>
</gene>
<dbReference type="InterPro" id="IPR007135">
    <property type="entry name" value="Atg3/Atg10"/>
</dbReference>
<evidence type="ECO:0000256" key="2">
    <source>
        <dbReference type="ARBA" id="ARBA00021099"/>
    </source>
</evidence>
<dbReference type="OrthoDB" id="4089664at2759"/>
<dbReference type="GO" id="GO:0000045">
    <property type="term" value="P:autophagosome assembly"/>
    <property type="evidence" value="ECO:0007669"/>
    <property type="project" value="TreeGrafter"/>
</dbReference>
<dbReference type="InParanoid" id="A0A482WVM8"/>